<reference evidence="3" key="1">
    <citation type="submission" date="2016-01" db="EMBL/GenBank/DDBJ databases">
        <authorList>
            <person name="Peeters Charlotte."/>
        </authorList>
    </citation>
    <scope>NUCLEOTIDE SEQUENCE [LARGE SCALE GENOMIC DNA]</scope>
</reference>
<dbReference type="STRING" id="1777137.AWB76_00914"/>
<evidence type="ECO:0000313" key="2">
    <source>
        <dbReference type="EMBL" id="SAK46444.1"/>
    </source>
</evidence>
<protein>
    <submittedName>
        <fullName evidence="2">Uncharacterized protein</fullName>
    </submittedName>
</protein>
<dbReference type="EMBL" id="FCOI02000002">
    <property type="protein sequence ID" value="SAK46444.1"/>
    <property type="molecule type" value="Genomic_DNA"/>
</dbReference>
<gene>
    <name evidence="2" type="ORF">AWB76_00914</name>
</gene>
<evidence type="ECO:0000256" key="1">
    <source>
        <dbReference type="SAM" id="MobiDB-lite"/>
    </source>
</evidence>
<dbReference type="AlphaFoldDB" id="A0A157ZLP6"/>
<dbReference type="RefSeq" id="WP_157696049.1">
    <property type="nucleotide sequence ID" value="NZ_FCOI02000002.1"/>
</dbReference>
<name>A0A157ZLP6_9BURK</name>
<proteinExistence type="predicted"/>
<dbReference type="Proteomes" id="UP000054624">
    <property type="component" value="Unassembled WGS sequence"/>
</dbReference>
<organism evidence="2 3">
    <name type="scientific">Caballeronia temeraria</name>
    <dbReference type="NCBI Taxonomy" id="1777137"/>
    <lineage>
        <taxon>Bacteria</taxon>
        <taxon>Pseudomonadati</taxon>
        <taxon>Pseudomonadota</taxon>
        <taxon>Betaproteobacteria</taxon>
        <taxon>Burkholderiales</taxon>
        <taxon>Burkholderiaceae</taxon>
        <taxon>Caballeronia</taxon>
    </lineage>
</organism>
<accession>A0A157ZLP6</accession>
<keyword evidence="3" id="KW-1185">Reference proteome</keyword>
<sequence>MDELAIQLNALTTYPTVSDLHKLAEKLKQYAEADIAATLLPALTNKLLVEDIKKLLKHPPSLISAPIFSPPTAPTDPNYPGVDPTQNPGVATDTE</sequence>
<feature type="region of interest" description="Disordered" evidence="1">
    <location>
        <begin position="62"/>
        <end position="95"/>
    </location>
</feature>
<evidence type="ECO:0000313" key="3">
    <source>
        <dbReference type="Proteomes" id="UP000054624"/>
    </source>
</evidence>